<dbReference type="InterPro" id="IPR027267">
    <property type="entry name" value="AH/BAR_dom_sf"/>
</dbReference>
<feature type="compositionally biased region" description="Pro residues" evidence="2">
    <location>
        <begin position="277"/>
        <end position="286"/>
    </location>
</feature>
<dbReference type="SUPFAM" id="SSF48350">
    <property type="entry name" value="GTPase activation domain, GAP"/>
    <property type="match status" value="1"/>
</dbReference>
<dbReference type="SUPFAM" id="SSF46785">
    <property type="entry name" value="Winged helix' DNA-binding domain"/>
    <property type="match status" value="1"/>
</dbReference>
<accession>A0A9P6EBC3</accession>
<evidence type="ECO:0000259" key="4">
    <source>
        <dbReference type="PROSITE" id="PS50238"/>
    </source>
</evidence>
<dbReference type="Pfam" id="PF00611">
    <property type="entry name" value="FCH"/>
    <property type="match status" value="1"/>
</dbReference>
<dbReference type="InterPro" id="IPR000198">
    <property type="entry name" value="RhoGAP_dom"/>
</dbReference>
<feature type="domain" description="Rho-GAP" evidence="4">
    <location>
        <begin position="577"/>
        <end position="800"/>
    </location>
</feature>
<dbReference type="InterPro" id="IPR036390">
    <property type="entry name" value="WH_DNA-bd_sf"/>
</dbReference>
<feature type="compositionally biased region" description="Polar residues" evidence="2">
    <location>
        <begin position="221"/>
        <end position="234"/>
    </location>
</feature>
<feature type="compositionally biased region" description="Low complexity" evidence="2">
    <location>
        <begin position="1023"/>
        <end position="1035"/>
    </location>
</feature>
<organism evidence="6 7">
    <name type="scientific">Crepidotus variabilis</name>
    <dbReference type="NCBI Taxonomy" id="179855"/>
    <lineage>
        <taxon>Eukaryota</taxon>
        <taxon>Fungi</taxon>
        <taxon>Dikarya</taxon>
        <taxon>Basidiomycota</taxon>
        <taxon>Agaricomycotina</taxon>
        <taxon>Agaricomycetes</taxon>
        <taxon>Agaricomycetidae</taxon>
        <taxon>Agaricales</taxon>
        <taxon>Agaricineae</taxon>
        <taxon>Crepidotaceae</taxon>
        <taxon>Crepidotus</taxon>
    </lineage>
</organism>
<evidence type="ECO:0008006" key="8">
    <source>
        <dbReference type="Google" id="ProtNLM"/>
    </source>
</evidence>
<dbReference type="PANTHER" id="PTHR23065">
    <property type="entry name" value="PROLINE-SERINE-THREONINE PHOSPHATASE INTERACTING PROTEIN 1"/>
    <property type="match status" value="1"/>
</dbReference>
<dbReference type="SMART" id="SM00324">
    <property type="entry name" value="RhoGAP"/>
    <property type="match status" value="1"/>
</dbReference>
<dbReference type="GO" id="GO:0000935">
    <property type="term" value="C:division septum"/>
    <property type="evidence" value="ECO:0007669"/>
    <property type="project" value="TreeGrafter"/>
</dbReference>
<feature type="compositionally biased region" description="Acidic residues" evidence="2">
    <location>
        <begin position="1137"/>
        <end position="1146"/>
    </location>
</feature>
<dbReference type="SMART" id="SM00055">
    <property type="entry name" value="FCH"/>
    <property type="match status" value="1"/>
</dbReference>
<dbReference type="GO" id="GO:0005096">
    <property type="term" value="F:GTPase activator activity"/>
    <property type="evidence" value="ECO:0007669"/>
    <property type="project" value="TreeGrafter"/>
</dbReference>
<feature type="domain" description="F-BAR" evidence="5">
    <location>
        <begin position="8"/>
        <end position="543"/>
    </location>
</feature>
<dbReference type="PROSITE" id="PS51741">
    <property type="entry name" value="F_BAR"/>
    <property type="match status" value="1"/>
</dbReference>
<dbReference type="AlphaFoldDB" id="A0A9P6EBC3"/>
<dbReference type="InterPro" id="IPR008936">
    <property type="entry name" value="Rho_GTPase_activation_prot"/>
</dbReference>
<feature type="region of interest" description="Disordered" evidence="2">
    <location>
        <begin position="854"/>
        <end position="1146"/>
    </location>
</feature>
<evidence type="ECO:0000313" key="6">
    <source>
        <dbReference type="EMBL" id="KAF9525966.1"/>
    </source>
</evidence>
<feature type="compositionally biased region" description="Low complexity" evidence="2">
    <location>
        <begin position="868"/>
        <end position="887"/>
    </location>
</feature>
<protein>
    <recommendedName>
        <fullName evidence="8">Rho-GAP domain-containing protein</fullName>
    </recommendedName>
</protein>
<dbReference type="GO" id="GO:0005737">
    <property type="term" value="C:cytoplasm"/>
    <property type="evidence" value="ECO:0007669"/>
    <property type="project" value="TreeGrafter"/>
</dbReference>
<dbReference type="InterPro" id="IPR031160">
    <property type="entry name" value="F_BAR_dom"/>
</dbReference>
<dbReference type="SUPFAM" id="SSF103657">
    <property type="entry name" value="BAR/IMD domain-like"/>
    <property type="match status" value="1"/>
</dbReference>
<dbReference type="GO" id="GO:0005886">
    <property type="term" value="C:plasma membrane"/>
    <property type="evidence" value="ECO:0007669"/>
    <property type="project" value="TreeGrafter"/>
</dbReference>
<dbReference type="Gene3D" id="1.10.555.10">
    <property type="entry name" value="Rho GTPase activation protein"/>
    <property type="match status" value="1"/>
</dbReference>
<dbReference type="Pfam" id="PF00620">
    <property type="entry name" value="RhoGAP"/>
    <property type="match status" value="1"/>
</dbReference>
<dbReference type="InterPro" id="IPR001060">
    <property type="entry name" value="FCH_dom"/>
</dbReference>
<dbReference type="OrthoDB" id="2155291at2759"/>
<feature type="compositionally biased region" description="Basic and acidic residues" evidence="2">
    <location>
        <begin position="235"/>
        <end position="271"/>
    </location>
</feature>
<evidence type="ECO:0000256" key="1">
    <source>
        <dbReference type="PROSITE-ProRule" id="PRU01077"/>
    </source>
</evidence>
<dbReference type="Proteomes" id="UP000807306">
    <property type="component" value="Unassembled WGS sequence"/>
</dbReference>
<dbReference type="GO" id="GO:0007010">
    <property type="term" value="P:cytoskeleton organization"/>
    <property type="evidence" value="ECO:0007669"/>
    <property type="project" value="TreeGrafter"/>
</dbReference>
<name>A0A9P6EBC3_9AGAR</name>
<sequence>MAVLSLPLSFTNSFWSQDYRRGLQVLYDKLEQGVAENDEIIAFIRARAIAEKQLAISLTNPTPISRSEHGFNADDGASLLMAFRGLQAESANQGQVHSNIAKELSTLVADPFDDWARGHKERLHKNRSTVMDEWLESFEHDQSEVAKLKKQYLAKVRKADEAEDDAKFAPTGNGPTGDKYTNSPRIRPADRAPPQRTASVSERIAQRLREIQKKSVDALAQATSAENPNASAESPTEKNLPKIDKGKGKETEEKDGEKSESGESEATEGKEMASPQPMSPLPPPKELPSVVATQSQAPSHTEPILLAGLAMTPTAISQLLIKASKDLPLRPVRFPLIGEYQDAFTGDEFTSWLKENVPGLGDSLDKAEEAARDLTERDGLLRRIGELGNHFEDADDAFYQFRPRAFELDKPESATTPTTATRLPQPEAILKTTGNFYNLVSKALNSNQGSNGEPAYVRARHDADEADNTYRLAIRRLDRHRLGLEERIEETLKFLQHMEADRLRAVKTALLQYQGTLANLPKSLEPSIETSATLISAFQPDSDLTALIERYRTGPFRPEPQVYESVAHDESDVVFGIDLRKWSEGGWFEITQGEGKKDPIPSILIALLNGLESAYSRAPNDAEKRKAWIYEVPLPAVHKLRETLNGTPIDQPFPMEILDSFDAPVIAATLKLWILELNPPLAMFEGWEEFRKIYQAKKEDAAKAEGEDGQQAESHIEKISSALLRLPRVHLYVLDAILKHLKNLVATTKVEETDEVFFTKLALSVGRTIIRPRTETPLSIQDRHPTALFIDLLKHYDAILPPTISRKKRESERKVPIRKRTAPIDMRLSRSTISTGADTAQLLQAQQIAQNPSLANKGNIKSPEMPSKQLPAAVAAPQKPVAPATGLVPPPPPPPTLTKAASPIPPPPPPPASILAVPPPPPLTGQQGPKPPNFKPPPPEFDDVPRPSFKSPPPESDDAPPRPNFAEPESSSGSEEEETSSGEEYSSADDAPKQAQPVPPPPPPSTNVIPPTPQRQPAATKVTSHTSSPSQSAASEDVVLGSGKASISRVGSGGVTRGPRMARGGARAGSGSVQNLVQNLNRQSATGSPTPTSPKSNRFSAGGSPGSTGGSTSPVRRPSSIVGRNAASFSRRTMASDAEDDVVDRK</sequence>
<feature type="compositionally biased region" description="Pro residues" evidence="2">
    <location>
        <begin position="903"/>
        <end position="939"/>
    </location>
</feature>
<dbReference type="PROSITE" id="PS50238">
    <property type="entry name" value="RHOGAP"/>
    <property type="match status" value="1"/>
</dbReference>
<comment type="caution">
    <text evidence="6">The sequence shown here is derived from an EMBL/GenBank/DDBJ whole genome shotgun (WGS) entry which is preliminary data.</text>
</comment>
<dbReference type="InterPro" id="IPR000591">
    <property type="entry name" value="DEP_dom"/>
</dbReference>
<feature type="region of interest" description="Disordered" evidence="2">
    <location>
        <begin position="215"/>
        <end position="296"/>
    </location>
</feature>
<dbReference type="GO" id="GO:0007264">
    <property type="term" value="P:small GTPase-mediated signal transduction"/>
    <property type="evidence" value="ECO:0007669"/>
    <property type="project" value="TreeGrafter"/>
</dbReference>
<reference evidence="6" key="1">
    <citation type="submission" date="2020-11" db="EMBL/GenBank/DDBJ databases">
        <authorList>
            <consortium name="DOE Joint Genome Institute"/>
            <person name="Ahrendt S."/>
            <person name="Riley R."/>
            <person name="Andreopoulos W."/>
            <person name="Labutti K."/>
            <person name="Pangilinan J."/>
            <person name="Ruiz-Duenas F.J."/>
            <person name="Barrasa J.M."/>
            <person name="Sanchez-Garcia M."/>
            <person name="Camarero S."/>
            <person name="Miyauchi S."/>
            <person name="Serrano A."/>
            <person name="Linde D."/>
            <person name="Babiker R."/>
            <person name="Drula E."/>
            <person name="Ayuso-Fernandez I."/>
            <person name="Pacheco R."/>
            <person name="Padilla G."/>
            <person name="Ferreira P."/>
            <person name="Barriuso J."/>
            <person name="Kellner H."/>
            <person name="Castanera R."/>
            <person name="Alfaro M."/>
            <person name="Ramirez L."/>
            <person name="Pisabarro A.G."/>
            <person name="Kuo A."/>
            <person name="Tritt A."/>
            <person name="Lipzen A."/>
            <person name="He G."/>
            <person name="Yan M."/>
            <person name="Ng V."/>
            <person name="Cullen D."/>
            <person name="Martin F."/>
            <person name="Rosso M.-N."/>
            <person name="Henrissat B."/>
            <person name="Hibbett D."/>
            <person name="Martinez A.T."/>
            <person name="Grigoriev I.V."/>
        </authorList>
    </citation>
    <scope>NUCLEOTIDE SEQUENCE</scope>
    <source>
        <strain evidence="6">CBS 506.95</strain>
    </source>
</reference>
<dbReference type="EMBL" id="MU157877">
    <property type="protein sequence ID" value="KAF9525966.1"/>
    <property type="molecule type" value="Genomic_DNA"/>
</dbReference>
<feature type="region of interest" description="Disordered" evidence="2">
    <location>
        <begin position="159"/>
        <end position="201"/>
    </location>
</feature>
<dbReference type="PROSITE" id="PS50186">
    <property type="entry name" value="DEP"/>
    <property type="match status" value="1"/>
</dbReference>
<evidence type="ECO:0000313" key="7">
    <source>
        <dbReference type="Proteomes" id="UP000807306"/>
    </source>
</evidence>
<evidence type="ECO:0000259" key="3">
    <source>
        <dbReference type="PROSITE" id="PS50186"/>
    </source>
</evidence>
<feature type="domain" description="DEP" evidence="3">
    <location>
        <begin position="323"/>
        <end position="403"/>
    </location>
</feature>
<evidence type="ECO:0000259" key="5">
    <source>
        <dbReference type="PROSITE" id="PS51741"/>
    </source>
</evidence>
<keyword evidence="7" id="KW-1185">Reference proteome</keyword>
<gene>
    <name evidence="6" type="ORF">CPB83DRAFT_877053</name>
</gene>
<keyword evidence="1" id="KW-0175">Coiled coil</keyword>
<feature type="compositionally biased region" description="Polar residues" evidence="2">
    <location>
        <begin position="1071"/>
        <end position="1099"/>
    </location>
</feature>
<feature type="compositionally biased region" description="Pro residues" evidence="2">
    <location>
        <begin position="997"/>
        <end position="1014"/>
    </location>
</feature>
<dbReference type="PANTHER" id="PTHR23065:SF17">
    <property type="entry name" value="RHO-GTPASE-ACTIVATING PROTEIN RGD2"/>
    <property type="match status" value="1"/>
</dbReference>
<dbReference type="Gene3D" id="1.20.1270.60">
    <property type="entry name" value="Arfaptin homology (AH) domain/BAR domain"/>
    <property type="match status" value="2"/>
</dbReference>
<evidence type="ECO:0000256" key="2">
    <source>
        <dbReference type="SAM" id="MobiDB-lite"/>
    </source>
</evidence>
<proteinExistence type="predicted"/>